<accession>A0A7L4B5N7</accession>
<comment type="caution">
    <text evidence="11">The sequence shown here is derived from an EMBL/GenBank/DDBJ whole genome shotgun (WGS) entry which is preliminary data.</text>
</comment>
<dbReference type="Gene3D" id="3.30.70.330">
    <property type="match status" value="1"/>
</dbReference>
<feature type="domain" description="Macro" evidence="10">
    <location>
        <begin position="1088"/>
        <end position="1259"/>
    </location>
</feature>
<evidence type="ECO:0000256" key="1">
    <source>
        <dbReference type="ARBA" id="ARBA00004123"/>
    </source>
</evidence>
<comment type="subcellular location">
    <subcellularLocation>
        <location evidence="1">Nucleus</location>
    </subcellularLocation>
</comment>
<evidence type="ECO:0000256" key="6">
    <source>
        <dbReference type="ARBA" id="ARBA00024347"/>
    </source>
</evidence>
<dbReference type="SUPFAM" id="SSF56399">
    <property type="entry name" value="ADP-ribosylation"/>
    <property type="match status" value="1"/>
</dbReference>
<dbReference type="InterPro" id="IPR057043">
    <property type="entry name" value="PARP14_KH_2"/>
</dbReference>
<feature type="non-terminal residue" evidence="11">
    <location>
        <position position="1"/>
    </location>
</feature>
<dbReference type="Pfam" id="PF23085">
    <property type="entry name" value="RRM_PARP14_3"/>
    <property type="match status" value="1"/>
</dbReference>
<dbReference type="Pfam" id="PF23084">
    <property type="entry name" value="KH_PARP14_1"/>
    <property type="match status" value="1"/>
</dbReference>
<dbReference type="Pfam" id="PF23248">
    <property type="entry name" value="KH_PARP14_2"/>
    <property type="match status" value="1"/>
</dbReference>
<keyword evidence="12" id="KW-1185">Reference proteome</keyword>
<dbReference type="Pfam" id="PF23253">
    <property type="entry name" value="KH_PARP14_6"/>
    <property type="match status" value="1"/>
</dbReference>
<dbReference type="Pfam" id="PF23251">
    <property type="entry name" value="KH_PARP14_4"/>
    <property type="match status" value="1"/>
</dbReference>
<dbReference type="InterPro" id="IPR012317">
    <property type="entry name" value="Poly(ADP-ribose)pol_cat_dom"/>
</dbReference>
<dbReference type="GO" id="GO:0003950">
    <property type="term" value="F:NAD+ poly-ADP-ribosyltransferase activity"/>
    <property type="evidence" value="ECO:0007669"/>
    <property type="project" value="UniProtKB-UniRule"/>
</dbReference>
<dbReference type="Pfam" id="PF23252">
    <property type="entry name" value="KH_PARP14_5"/>
    <property type="match status" value="1"/>
</dbReference>
<dbReference type="Pfam" id="PF23249">
    <property type="entry name" value="KH_PARP14_3"/>
    <property type="match status" value="1"/>
</dbReference>
<evidence type="ECO:0000256" key="2">
    <source>
        <dbReference type="ARBA" id="ARBA00022676"/>
    </source>
</evidence>
<dbReference type="Gene3D" id="3.90.228.10">
    <property type="match status" value="1"/>
</dbReference>
<evidence type="ECO:0000259" key="9">
    <source>
        <dbReference type="PROSITE" id="PS51059"/>
    </source>
</evidence>
<dbReference type="InterPro" id="IPR002589">
    <property type="entry name" value="Macro_dom"/>
</dbReference>
<dbReference type="SUPFAM" id="SSF117839">
    <property type="entry name" value="WWE domain"/>
    <property type="match status" value="1"/>
</dbReference>
<dbReference type="GO" id="GO:0005634">
    <property type="term" value="C:nucleus"/>
    <property type="evidence" value="ECO:0007669"/>
    <property type="project" value="UniProtKB-SubCell"/>
</dbReference>
<reference evidence="11 12" key="1">
    <citation type="submission" date="2019-09" db="EMBL/GenBank/DDBJ databases">
        <title>Bird 10,000 Genomes (B10K) Project - Family phase.</title>
        <authorList>
            <person name="Zhang G."/>
        </authorList>
    </citation>
    <scope>NUCLEOTIDE SEQUENCE [LARGE SCALE GENOMIC DNA]</scope>
    <source>
        <strain evidence="11">B10K-DU-009-16</strain>
        <tissue evidence="11">Muscle</tissue>
    </source>
</reference>
<keyword evidence="2 7" id="KW-0328">Glycosyltransferase</keyword>
<dbReference type="Pfam" id="PF23245">
    <property type="entry name" value="RRM_PARP14_2"/>
    <property type="match status" value="1"/>
</dbReference>
<dbReference type="Pfam" id="PF01661">
    <property type="entry name" value="Macro"/>
    <property type="match status" value="3"/>
</dbReference>
<dbReference type="EC" id="2.4.2.-" evidence="7"/>
<dbReference type="GO" id="GO:1990404">
    <property type="term" value="F:NAD+-protein mono-ADP-ribosyltransferase activity"/>
    <property type="evidence" value="ECO:0007669"/>
    <property type="project" value="TreeGrafter"/>
</dbReference>
<dbReference type="PANTHER" id="PTHR14453:SF89">
    <property type="entry name" value="PROTEIN MONO-ADP-RIBOSYLTRANSFERASE PARP14"/>
    <property type="match status" value="1"/>
</dbReference>
<evidence type="ECO:0000256" key="7">
    <source>
        <dbReference type="RuleBase" id="RU362114"/>
    </source>
</evidence>
<dbReference type="SUPFAM" id="SSF52949">
    <property type="entry name" value="Macro domain-like"/>
    <property type="match status" value="3"/>
</dbReference>
<dbReference type="FunFam" id="3.90.228.10:FF:000008">
    <property type="entry name" value="Poly [ADP-ribose] polymerase"/>
    <property type="match status" value="1"/>
</dbReference>
<evidence type="ECO:0000313" key="11">
    <source>
        <dbReference type="EMBL" id="NXW32654.1"/>
    </source>
</evidence>
<dbReference type="PROSITE" id="PS51059">
    <property type="entry name" value="PARP_CATALYTIC"/>
    <property type="match status" value="1"/>
</dbReference>
<dbReference type="Proteomes" id="UP000556165">
    <property type="component" value="Unassembled WGS sequence"/>
</dbReference>
<dbReference type="CDD" id="cd01439">
    <property type="entry name" value="TCCD_inducible_PARP_like"/>
    <property type="match status" value="1"/>
</dbReference>
<evidence type="ECO:0000256" key="4">
    <source>
        <dbReference type="ARBA" id="ARBA00023027"/>
    </source>
</evidence>
<dbReference type="InterPro" id="IPR057045">
    <property type="entry name" value="PARP14_KH_3"/>
</dbReference>
<sequence length="1675" mass="186978">ADVPQEPCQVEDSQGSQPSAVVVLENVRETVKDCMLIMLVENISGLSEDDGDFSVEMVPEIRAAVVTFTGNIAAGEFAKKLNQNHRAKQQNITARCLELTRSVRAENIPPNTASDYITVYFENKKNGGAQVVDVQQLPDEDAAIVTFGDHKDVTKILAKQHSLNKTPISVYPYYISLGVALYGKEGPQVKKPDPITVPLDPYIWYYLQRNNSLTKAISCEMAKCNCVLTWPEPQCKNPKVTLHPSAALSEQKRLVFRLIKTWNGNVSTAFSNSISKYKAIKCQISAEVWETIRNSFTHDEVTIIPYISKNLLVLVGEEEVVKNVEQELKLLIEKATRKIEREKQKTEEMVLMGPGEYAILQSTGLEEKICAEFPALQITYDNFQKVINLRGVPEEVYKVKGEILDNIRNMAKKTVNVHPYIFKFLEQIDNETLSQSLFMSKQISAFYELGTEAVILKGSAPEDLLKAEEEMKKELDYKSIALEDESVLQKKEWRMLTKQNCTNEDVTVIHAEPQVIITGCSQAVAKAFEELSNFIDENTQVEKVIGGKPLAVIMFFEKEKNNVWGGLQNKGVKVDFRTQKTCRVISLKGPRREVLKGATLVEQILSGLHYKRVVIREPGAKSYFKEREHFFAATAKQDFKCLVRLEEQSEEDLEEQQEHSNIGKPYGQVTIGGVVIAVYKADLCTYPVDVVVSASNEELKHIGGLAEALFKAAGPELQQECDELVRKNGRLQPGCAVILGAGKLPCKNVIHAVGPRWRKDDAEKCVFLLRKTVKKSLQLAETYSHRSIALPAISGGIFGFPLELCTYSIVSSIKETLEESMGASSLKEVHLVDIAQNNVQAFCKALAEVFPDSYGSLHQTSTVPQPRKRKITENSKNFPLVTTEEGLDIILKKGSIEDATTDVVVISVTRDLQLDKGPLSKALLNKAGLMLQMSLKEEGQRKIPEEGSVLKTKGYNLGCSFVLHAVVPAWSQKRASTKALGYIITKCLQIAEELSLKSITFPAIGTGNLGFPRSVVAKLLFDRVFEFSSKNGVSSLEEVHILLHPKDTANIQVSYYVFLPLSPTSLLRSAQGLYFSPAVLPGASAASAQGVREMTIGSIVFRVAEGDITKEEADVIVNVTNQTFSLKAGVSKAILNGAGKAVEDECAQLASQQNKSYITTQAGKLPCKNIIHFVAQDDIKMLVTEVLKECELQQYTSVIFPAIGTGQAGRDPAVVADNMIDAVTDFARSNSAPSVKTVKVVIFQPHLLSVFHKSMQKRENPAKTASKSLISKLTSFWSSEKPSPKVKTKAALEKKIDLAVVQICGENKKKVEEAEDWLKSAILKEQFQTEITDESIFHFGEAESEELRALQKKLKIALHLGSNCVRISGVEKDVWIAYSNVQEMIHRVKAAKQEEIRAELLQNLIEWKYFGKDSYVPFDSLTNMHLESAFMGKQKDISVVIDKKKYRVNINDKYAVDDQGNRTPIIRVDKSEDQESTVPPATWDDMQNQRLKIVELKPETKEYRDVQERFMKTCQSLKIEKIERVQNPFLWKTYQIKKHEMDNKNGNTNNERLLFHGTSKESIILINNRGFNRSYAGMHAAAFGNGTYFAVNASYSASDTYSQPDVSGKKYMYLARVLVGEYSQGTRGSITPAAKNTNNSIDLFDSSTDNVKHPSMFIIFNDIQAYPEYLITFTK</sequence>
<dbReference type="GO" id="GO:0070212">
    <property type="term" value="P:protein poly-ADP-ribosylation"/>
    <property type="evidence" value="ECO:0007669"/>
    <property type="project" value="TreeGrafter"/>
</dbReference>
<feature type="domain" description="Macro" evidence="10">
    <location>
        <begin position="663"/>
        <end position="850"/>
    </location>
</feature>
<dbReference type="InterPro" id="IPR057047">
    <property type="entry name" value="PARP14_KH_5"/>
</dbReference>
<dbReference type="SMART" id="SM00506">
    <property type="entry name" value="A1pp"/>
    <property type="match status" value="3"/>
</dbReference>
<dbReference type="InterPro" id="IPR052056">
    <property type="entry name" value="Mono-ARTD/PARP"/>
</dbReference>
<keyword evidence="5" id="KW-0539">Nucleus</keyword>
<dbReference type="InterPro" id="IPR057049">
    <property type="entry name" value="PARP14_KH_8"/>
</dbReference>
<dbReference type="InterPro" id="IPR057048">
    <property type="entry name" value="PARP14_KH_6"/>
</dbReference>
<dbReference type="CDD" id="cd02903">
    <property type="entry name" value="Macro_BAL-like"/>
    <property type="match status" value="1"/>
</dbReference>
<dbReference type="PROSITE" id="PS51154">
    <property type="entry name" value="MACRO"/>
    <property type="match status" value="3"/>
</dbReference>
<dbReference type="Gene3D" id="3.30.720.50">
    <property type="match status" value="1"/>
</dbReference>
<dbReference type="InterPro" id="IPR057044">
    <property type="entry name" value="PARP14_KH_1"/>
</dbReference>
<dbReference type="CDD" id="cd12543">
    <property type="entry name" value="RRM2_PAR14"/>
    <property type="match status" value="1"/>
</dbReference>
<dbReference type="Gene3D" id="3.40.220.10">
    <property type="entry name" value="Leucine Aminopeptidase, subunit E, domain 1"/>
    <property type="match status" value="3"/>
</dbReference>
<dbReference type="InterPro" id="IPR034517">
    <property type="entry name" value="PAR14_RRM2"/>
</dbReference>
<proteinExistence type="inferred from homology"/>
<feature type="non-terminal residue" evidence="11">
    <location>
        <position position="1675"/>
    </location>
</feature>
<evidence type="ECO:0000256" key="8">
    <source>
        <dbReference type="SAM" id="Coils"/>
    </source>
</evidence>
<keyword evidence="4 7" id="KW-0520">NAD</keyword>
<dbReference type="InterPro" id="IPR057050">
    <property type="entry name" value="RRM_PARP14_2"/>
</dbReference>
<feature type="domain" description="Macro" evidence="10">
    <location>
        <begin position="876"/>
        <end position="1060"/>
    </location>
</feature>
<evidence type="ECO:0000256" key="5">
    <source>
        <dbReference type="ARBA" id="ARBA00023242"/>
    </source>
</evidence>
<name>A0A7L4B5N7_9CHAR</name>
<dbReference type="InterPro" id="IPR057046">
    <property type="entry name" value="PARP14_KH_4"/>
</dbReference>
<gene>
    <name evidence="11" type="primary">Parp14</name>
    <name evidence="11" type="ORF">PHASIM_R11867</name>
</gene>
<dbReference type="Pfam" id="PF22005">
    <property type="entry name" value="WWE_1"/>
    <property type="match status" value="1"/>
</dbReference>
<evidence type="ECO:0000256" key="3">
    <source>
        <dbReference type="ARBA" id="ARBA00022679"/>
    </source>
</evidence>
<dbReference type="Pfam" id="PF00644">
    <property type="entry name" value="PARP"/>
    <property type="match status" value="1"/>
</dbReference>
<dbReference type="CDD" id="cd02907">
    <property type="entry name" value="Macro_Af1521_BAL-like"/>
    <property type="match status" value="1"/>
</dbReference>
<comment type="similarity">
    <text evidence="6">Belongs to the ARTD/PARP family.</text>
</comment>
<dbReference type="GO" id="GO:0005737">
    <property type="term" value="C:cytoplasm"/>
    <property type="evidence" value="ECO:0007669"/>
    <property type="project" value="TreeGrafter"/>
</dbReference>
<keyword evidence="3 7" id="KW-0808">Transferase</keyword>
<evidence type="ECO:0000313" key="12">
    <source>
        <dbReference type="Proteomes" id="UP000556165"/>
    </source>
</evidence>
<feature type="domain" description="PARP catalytic" evidence="9">
    <location>
        <begin position="1479"/>
        <end position="1675"/>
    </location>
</feature>
<dbReference type="PANTHER" id="PTHR14453">
    <property type="entry name" value="PARP/ZINC FINGER CCCH TYPE DOMAIN CONTAINING PROTEIN"/>
    <property type="match status" value="1"/>
</dbReference>
<dbReference type="GO" id="GO:0003714">
    <property type="term" value="F:transcription corepressor activity"/>
    <property type="evidence" value="ECO:0007669"/>
    <property type="project" value="TreeGrafter"/>
</dbReference>
<evidence type="ECO:0000259" key="10">
    <source>
        <dbReference type="PROSITE" id="PS51154"/>
    </source>
</evidence>
<feature type="coiled-coil region" evidence="8">
    <location>
        <begin position="314"/>
        <end position="352"/>
    </location>
</feature>
<keyword evidence="8" id="KW-0175">Coiled coil</keyword>
<dbReference type="GO" id="GO:0010629">
    <property type="term" value="P:negative regulation of gene expression"/>
    <property type="evidence" value="ECO:0007669"/>
    <property type="project" value="TreeGrafter"/>
</dbReference>
<dbReference type="InterPro" id="IPR054596">
    <property type="entry name" value="PARP14_WWE"/>
</dbReference>
<dbReference type="EMBL" id="VZZW01000678">
    <property type="protein sequence ID" value="NXW32654.1"/>
    <property type="molecule type" value="Genomic_DNA"/>
</dbReference>
<organism evidence="11 12">
    <name type="scientific">Phaetusa simplex</name>
    <name type="common">large-billed tern</name>
    <dbReference type="NCBI Taxonomy" id="297813"/>
    <lineage>
        <taxon>Eukaryota</taxon>
        <taxon>Metazoa</taxon>
        <taxon>Chordata</taxon>
        <taxon>Craniata</taxon>
        <taxon>Vertebrata</taxon>
        <taxon>Euteleostomi</taxon>
        <taxon>Archelosauria</taxon>
        <taxon>Archosauria</taxon>
        <taxon>Dinosauria</taxon>
        <taxon>Saurischia</taxon>
        <taxon>Theropoda</taxon>
        <taxon>Coelurosauria</taxon>
        <taxon>Aves</taxon>
        <taxon>Neognathae</taxon>
        <taxon>Neoaves</taxon>
        <taxon>Charadriiformes</taxon>
        <taxon>Laridae</taxon>
        <taxon>Phaetusa</taxon>
    </lineage>
</organism>
<protein>
    <recommendedName>
        <fullName evidence="7">Poly [ADP-ribose] polymerase</fullName>
        <shortName evidence="7">PARP</shortName>
        <ecNumber evidence="7">2.4.2.-</ecNumber>
    </recommendedName>
</protein>
<dbReference type="Pfam" id="PF23254">
    <property type="entry name" value="KH_PARP14_8"/>
    <property type="match status" value="1"/>
</dbReference>
<dbReference type="InterPro" id="IPR012677">
    <property type="entry name" value="Nucleotide-bd_a/b_plait_sf"/>
</dbReference>
<dbReference type="InterPro" id="IPR043472">
    <property type="entry name" value="Macro_dom-like"/>
</dbReference>
<dbReference type="InterPro" id="IPR037197">
    <property type="entry name" value="WWE_dom_sf"/>
</dbReference>